<dbReference type="AlphaFoldDB" id="A0A0T7GH48"/>
<reference evidence="1 2" key="1">
    <citation type="submission" date="2014-08" db="EMBL/GenBank/DDBJ databases">
        <authorList>
            <person name="Chen Y.-H."/>
        </authorList>
    </citation>
    <scope>NUCLEOTIDE SEQUENCE [LARGE SCALE GENOMIC DNA]</scope>
</reference>
<evidence type="ECO:0000313" key="1">
    <source>
        <dbReference type="EMBL" id="CDZ46536.1"/>
    </source>
</evidence>
<dbReference type="InterPro" id="IPR009553">
    <property type="entry name" value="DUF1173"/>
</dbReference>
<dbReference type="Proteomes" id="UP000039660">
    <property type="component" value="Unassembled WGS sequence"/>
</dbReference>
<sequence length="123" mass="12994">MRRFLLDGTILEEGDEGFQDLLTDAYCGKIRPLCLCCEPPVPMYVANIGDQLVIKRMPLSGGKHDPACPSYEPPYELSGLGPLMGGAIKFDPTAGTASLTLDFSLSKRGAVARSDGSAASATV</sequence>
<evidence type="ECO:0000313" key="2">
    <source>
        <dbReference type="Proteomes" id="UP000039660"/>
    </source>
</evidence>
<protein>
    <recommendedName>
        <fullName evidence="3">DUF1173 family protein</fullName>
    </recommendedName>
</protein>
<gene>
    <name evidence="1" type="ORF">NGAL_HAMBI1189_14610</name>
</gene>
<accession>A0A0T7GH48</accession>
<dbReference type="Pfam" id="PF06666">
    <property type="entry name" value="DUF1173"/>
    <property type="match status" value="1"/>
</dbReference>
<proteinExistence type="predicted"/>
<dbReference type="EMBL" id="CCRK01000002">
    <property type="protein sequence ID" value="CDZ46536.1"/>
    <property type="molecule type" value="Genomic_DNA"/>
</dbReference>
<evidence type="ECO:0008006" key="3">
    <source>
        <dbReference type="Google" id="ProtNLM"/>
    </source>
</evidence>
<organism evidence="1 2">
    <name type="scientific">Neorhizobium galegae bv. officinalis</name>
    <dbReference type="NCBI Taxonomy" id="323656"/>
    <lineage>
        <taxon>Bacteria</taxon>
        <taxon>Pseudomonadati</taxon>
        <taxon>Pseudomonadota</taxon>
        <taxon>Alphaproteobacteria</taxon>
        <taxon>Hyphomicrobiales</taxon>
        <taxon>Rhizobiaceae</taxon>
        <taxon>Rhizobium/Agrobacterium group</taxon>
        <taxon>Neorhizobium</taxon>
    </lineage>
</organism>
<name>A0A0T7GH48_NEOGA</name>